<keyword evidence="2" id="KW-1185">Reference proteome</keyword>
<dbReference type="AlphaFoldDB" id="A0A653DJH3"/>
<organism evidence="1 2">
    <name type="scientific">Callosobruchus maculatus</name>
    <name type="common">Southern cowpea weevil</name>
    <name type="synonym">Pulse bruchid</name>
    <dbReference type="NCBI Taxonomy" id="64391"/>
    <lineage>
        <taxon>Eukaryota</taxon>
        <taxon>Metazoa</taxon>
        <taxon>Ecdysozoa</taxon>
        <taxon>Arthropoda</taxon>
        <taxon>Hexapoda</taxon>
        <taxon>Insecta</taxon>
        <taxon>Pterygota</taxon>
        <taxon>Neoptera</taxon>
        <taxon>Endopterygota</taxon>
        <taxon>Coleoptera</taxon>
        <taxon>Polyphaga</taxon>
        <taxon>Cucujiformia</taxon>
        <taxon>Chrysomeloidea</taxon>
        <taxon>Chrysomelidae</taxon>
        <taxon>Bruchinae</taxon>
        <taxon>Bruchini</taxon>
        <taxon>Callosobruchus</taxon>
    </lineage>
</organism>
<proteinExistence type="predicted"/>
<protein>
    <submittedName>
        <fullName evidence="1">Uncharacterized protein</fullName>
    </submittedName>
</protein>
<reference evidence="1 2" key="1">
    <citation type="submission" date="2019-01" db="EMBL/GenBank/DDBJ databases">
        <authorList>
            <person name="Sayadi A."/>
        </authorList>
    </citation>
    <scope>NUCLEOTIDE SEQUENCE [LARGE SCALE GENOMIC DNA]</scope>
</reference>
<evidence type="ECO:0000313" key="2">
    <source>
        <dbReference type="Proteomes" id="UP000410492"/>
    </source>
</evidence>
<sequence>TALPLLLCPLTHLRAILFVSEAWAKDWWYSIASPDMRQGLVRVRSACLLSVPIVTVLPDTALLASSFAAIDMPASSV</sequence>
<name>A0A653DJH3_CALMS</name>
<evidence type="ECO:0000313" key="1">
    <source>
        <dbReference type="EMBL" id="VEN60345.1"/>
    </source>
</evidence>
<gene>
    <name evidence="1" type="ORF">CALMAC_LOCUS18076</name>
</gene>
<feature type="non-terminal residue" evidence="1">
    <location>
        <position position="1"/>
    </location>
</feature>
<dbReference type="EMBL" id="CAACVG010012492">
    <property type="protein sequence ID" value="VEN60345.1"/>
    <property type="molecule type" value="Genomic_DNA"/>
</dbReference>
<accession>A0A653DJH3</accession>
<dbReference type="Proteomes" id="UP000410492">
    <property type="component" value="Unassembled WGS sequence"/>
</dbReference>